<proteinExistence type="predicted"/>
<dbReference type="Proteomes" id="UP000018747">
    <property type="component" value="Unassembled WGS sequence"/>
</dbReference>
<reference evidence="1" key="1">
    <citation type="submission" date="2013-05" db="EMBL/GenBank/DDBJ databases">
        <authorList>
            <person name="Harkins D.M."/>
            <person name="Durkin A.S."/>
            <person name="Brinkac L.M."/>
            <person name="Haft D.H."/>
            <person name="Selengut J.D."/>
            <person name="Sanka R."/>
            <person name="DePew J."/>
            <person name="Purushe J."/>
            <person name="Hartskeerl R.A."/>
            <person name="Ahmed A."/>
            <person name="van der Linden H."/>
            <person name="Goris M.G.A."/>
            <person name="Vinetz J.M."/>
            <person name="Sutton G.G."/>
            <person name="Nierman W.C."/>
            <person name="Fouts D.E."/>
        </authorList>
    </citation>
    <scope>NUCLEOTIDE SEQUENCE [LARGE SCALE GENOMIC DNA]</scope>
    <source>
        <strain evidence="1">L 60</strain>
    </source>
</reference>
<organism evidence="1 2">
    <name type="scientific">Leptospira alexanderi serovar Manhao 3 str. L 60</name>
    <dbReference type="NCBI Taxonomy" id="1049759"/>
    <lineage>
        <taxon>Bacteria</taxon>
        <taxon>Pseudomonadati</taxon>
        <taxon>Spirochaetota</taxon>
        <taxon>Spirochaetia</taxon>
        <taxon>Leptospirales</taxon>
        <taxon>Leptospiraceae</taxon>
        <taxon>Leptospira</taxon>
    </lineage>
</organism>
<accession>V6I8U4</accession>
<evidence type="ECO:0000313" key="1">
    <source>
        <dbReference type="EMBL" id="EQA63704.1"/>
    </source>
</evidence>
<sequence>MENCYISDCHIESIVITERNIDRIVFKTNYEYGGTLSSEKCSVYVQTEILKNQ</sequence>
<name>V6I8U4_9LEPT</name>
<gene>
    <name evidence="1" type="ORF">LEP1GSC062_3873</name>
</gene>
<keyword evidence="2" id="KW-1185">Reference proteome</keyword>
<protein>
    <submittedName>
        <fullName evidence="1">Uncharacterized protein</fullName>
    </submittedName>
</protein>
<dbReference type="AlphaFoldDB" id="V6I8U4"/>
<comment type="caution">
    <text evidence="1">The sequence shown here is derived from an EMBL/GenBank/DDBJ whole genome shotgun (WGS) entry which is preliminary data.</text>
</comment>
<dbReference type="EMBL" id="AHMT02000016">
    <property type="protein sequence ID" value="EQA63704.1"/>
    <property type="molecule type" value="Genomic_DNA"/>
</dbReference>
<evidence type="ECO:0000313" key="2">
    <source>
        <dbReference type="Proteomes" id="UP000018747"/>
    </source>
</evidence>